<feature type="transmembrane region" description="Helical" evidence="7">
    <location>
        <begin position="504"/>
        <end position="527"/>
    </location>
</feature>
<dbReference type="InterPro" id="IPR051697">
    <property type="entry name" value="Patched_domain-protein"/>
</dbReference>
<keyword evidence="6" id="KW-0325">Glycoprotein</keyword>
<dbReference type="SUPFAM" id="SSF82866">
    <property type="entry name" value="Multidrug efflux transporter AcrB transmembrane domain"/>
    <property type="match status" value="2"/>
</dbReference>
<name>A0A183UL36_TOXCA</name>
<comment type="subcellular location">
    <subcellularLocation>
        <location evidence="1">Membrane</location>
        <topology evidence="1">Multi-pass membrane protein</topology>
    </subcellularLocation>
</comment>
<dbReference type="EMBL" id="UYWY01020107">
    <property type="protein sequence ID" value="VDM40527.1"/>
    <property type="molecule type" value="Genomic_DNA"/>
</dbReference>
<accession>A0A183UL36</accession>
<evidence type="ECO:0000313" key="11">
    <source>
        <dbReference type="WBParaSite" id="TCNE_0000920601-mRNA-1"/>
    </source>
</evidence>
<evidence type="ECO:0000313" key="10">
    <source>
        <dbReference type="Proteomes" id="UP000050794"/>
    </source>
</evidence>
<evidence type="ECO:0000313" key="9">
    <source>
        <dbReference type="EMBL" id="VDM40527.1"/>
    </source>
</evidence>
<evidence type="ECO:0000256" key="6">
    <source>
        <dbReference type="ARBA" id="ARBA00023180"/>
    </source>
</evidence>
<feature type="transmembrane region" description="Helical" evidence="7">
    <location>
        <begin position="406"/>
        <end position="425"/>
    </location>
</feature>
<reference evidence="11" key="1">
    <citation type="submission" date="2016-06" db="UniProtKB">
        <authorList>
            <consortium name="WormBaseParasite"/>
        </authorList>
    </citation>
    <scope>IDENTIFICATION</scope>
</reference>
<reference evidence="9 10" key="2">
    <citation type="submission" date="2018-11" db="EMBL/GenBank/DDBJ databases">
        <authorList>
            <consortium name="Pathogen Informatics"/>
        </authorList>
    </citation>
    <scope>NUCLEOTIDE SEQUENCE [LARGE SCALE GENOMIC DNA]</scope>
</reference>
<comment type="similarity">
    <text evidence="2">Belongs to the patched family.</text>
</comment>
<feature type="domain" description="SSD" evidence="8">
    <location>
        <begin position="83"/>
        <end position="212"/>
    </location>
</feature>
<dbReference type="Gene3D" id="1.20.1640.10">
    <property type="entry name" value="Multidrug efflux transporter AcrB transmembrane domain"/>
    <property type="match status" value="2"/>
</dbReference>
<feature type="transmembrane region" description="Helical" evidence="7">
    <location>
        <begin position="115"/>
        <end position="135"/>
    </location>
</feature>
<dbReference type="Pfam" id="PF02355">
    <property type="entry name" value="SecD_SecF_C"/>
    <property type="match status" value="1"/>
</dbReference>
<feature type="transmembrane region" description="Helical" evidence="7">
    <location>
        <begin position="141"/>
        <end position="162"/>
    </location>
</feature>
<organism evidence="10 11">
    <name type="scientific">Toxocara canis</name>
    <name type="common">Canine roundworm</name>
    <dbReference type="NCBI Taxonomy" id="6265"/>
    <lineage>
        <taxon>Eukaryota</taxon>
        <taxon>Metazoa</taxon>
        <taxon>Ecdysozoa</taxon>
        <taxon>Nematoda</taxon>
        <taxon>Chromadorea</taxon>
        <taxon>Rhabditida</taxon>
        <taxon>Spirurina</taxon>
        <taxon>Ascaridomorpha</taxon>
        <taxon>Ascaridoidea</taxon>
        <taxon>Toxocaridae</taxon>
        <taxon>Toxocara</taxon>
    </lineage>
</organism>
<dbReference type="PROSITE" id="PS50156">
    <property type="entry name" value="SSD"/>
    <property type="match status" value="1"/>
</dbReference>
<dbReference type="InterPro" id="IPR000731">
    <property type="entry name" value="SSD"/>
</dbReference>
<evidence type="ECO:0000256" key="1">
    <source>
        <dbReference type="ARBA" id="ARBA00004141"/>
    </source>
</evidence>
<keyword evidence="10" id="KW-1185">Reference proteome</keyword>
<keyword evidence="3 7" id="KW-0812">Transmembrane</keyword>
<evidence type="ECO:0000256" key="3">
    <source>
        <dbReference type="ARBA" id="ARBA00022692"/>
    </source>
</evidence>
<evidence type="ECO:0000256" key="5">
    <source>
        <dbReference type="ARBA" id="ARBA00023136"/>
    </source>
</evidence>
<dbReference type="GO" id="GO:0006897">
    <property type="term" value="P:endocytosis"/>
    <property type="evidence" value="ECO:0007669"/>
    <property type="project" value="TreeGrafter"/>
</dbReference>
<evidence type="ECO:0000259" key="8">
    <source>
        <dbReference type="PROSITE" id="PS50156"/>
    </source>
</evidence>
<feature type="transmembrane region" description="Helical" evidence="7">
    <location>
        <begin position="183"/>
        <end position="207"/>
    </location>
</feature>
<gene>
    <name evidence="9" type="ORF">TCNE_LOCUS9206</name>
</gene>
<evidence type="ECO:0000256" key="7">
    <source>
        <dbReference type="SAM" id="Phobius"/>
    </source>
</evidence>
<sequence length="582" mass="65432">MNMFGVQTADRMFANHSRITHVATVVLWYFSQVHFPETKRLLEETIIALFEMSKAKNASALIQFDIFGDQIANKEMLRGALQATKLMIIGFFLLLAFVFAVVWQKVHWHRSLPRIALAAVLSPFLAAVIAFGVLAMFRFPFYSIMCVTPFLILGIGVDDAFIMLQSWTHYRMVSCKKERLSKVFVEIGPSISITSITNMIAFGIGYLTPTPQPAKAFPSDSPLANSLEGLRAVSNEFSPLQIIVNNPPNISNKTEQIKFKKKPLQYDNFYEMVSSLESVRFSYGRERTVLFLKAYEKFDRTTFEFLNAFGFTGETQYSPSYDNLPFFLNQIHNPPNIKVTRDQKGVTKLVAFQMTIIAHNMSEWSSRAIYLDECRSVLLRYPQFNATIFDWDSAVLDLILTVKTDLIGSIAVTVLCMAIVCLFFVSSRTGVLVVTFTISSTCFTLVGALSWWGADMDPVTMVDVLIATGFSVDFTAHIAYKFYKGQGTSAQRIEQSFNEMCEPMMQAGTSTALCMLPLIFVPTYAILAFAKTIFLVVSLGLLHGIFLLPILLVTVSSKADVDELPQKGNLDDLERRKEPLLL</sequence>
<dbReference type="Proteomes" id="UP000050794">
    <property type="component" value="Unassembled WGS sequence"/>
</dbReference>
<feature type="transmembrane region" description="Helical" evidence="7">
    <location>
        <begin position="432"/>
        <end position="452"/>
    </location>
</feature>
<proteinExistence type="inferred from homology"/>
<dbReference type="PANTHER" id="PTHR10796">
    <property type="entry name" value="PATCHED-RELATED"/>
    <property type="match status" value="1"/>
</dbReference>
<dbReference type="GO" id="GO:0030659">
    <property type="term" value="C:cytoplasmic vesicle membrane"/>
    <property type="evidence" value="ECO:0007669"/>
    <property type="project" value="TreeGrafter"/>
</dbReference>
<feature type="transmembrane region" description="Helical" evidence="7">
    <location>
        <begin position="86"/>
        <end position="103"/>
    </location>
</feature>
<protein>
    <submittedName>
        <fullName evidence="11">SSD domain-containing protein</fullName>
    </submittedName>
</protein>
<evidence type="ECO:0000256" key="4">
    <source>
        <dbReference type="ARBA" id="ARBA00022989"/>
    </source>
</evidence>
<evidence type="ECO:0000256" key="2">
    <source>
        <dbReference type="ARBA" id="ARBA00005585"/>
    </source>
</evidence>
<dbReference type="AlphaFoldDB" id="A0A183UL36"/>
<dbReference type="InterPro" id="IPR003392">
    <property type="entry name" value="PTHD_SSD"/>
</dbReference>
<keyword evidence="5 7" id="KW-0472">Membrane</keyword>
<dbReference type="WBParaSite" id="TCNE_0000920601-mRNA-1">
    <property type="protein sequence ID" value="TCNE_0000920601-mRNA-1"/>
    <property type="gene ID" value="TCNE_0000920601"/>
</dbReference>
<dbReference type="PANTHER" id="PTHR10796:SF108">
    <property type="entry name" value="SSD DOMAIN-CONTAINING PROTEIN"/>
    <property type="match status" value="1"/>
</dbReference>
<dbReference type="InterPro" id="IPR048634">
    <property type="entry name" value="SecD_SecF_C"/>
</dbReference>
<feature type="transmembrane region" description="Helical" evidence="7">
    <location>
        <begin position="533"/>
        <end position="555"/>
    </location>
</feature>
<dbReference type="Pfam" id="PF02460">
    <property type="entry name" value="Patched"/>
    <property type="match status" value="1"/>
</dbReference>
<keyword evidence="4 7" id="KW-1133">Transmembrane helix</keyword>
<dbReference type="GO" id="GO:0005886">
    <property type="term" value="C:plasma membrane"/>
    <property type="evidence" value="ECO:0007669"/>
    <property type="project" value="TreeGrafter"/>
</dbReference>
<dbReference type="GO" id="GO:0018996">
    <property type="term" value="P:molting cycle, collagen and cuticulin-based cuticle"/>
    <property type="evidence" value="ECO:0007669"/>
    <property type="project" value="TreeGrafter"/>
</dbReference>